<dbReference type="Pfam" id="PF03732">
    <property type="entry name" value="Retrotrans_gag"/>
    <property type="match status" value="1"/>
</dbReference>
<protein>
    <recommendedName>
        <fullName evidence="2">Retrotransposon gag domain-containing protein</fullName>
    </recommendedName>
</protein>
<evidence type="ECO:0000313" key="3">
    <source>
        <dbReference type="EMBL" id="GJN38297.1"/>
    </source>
</evidence>
<feature type="compositionally biased region" description="Low complexity" evidence="1">
    <location>
        <begin position="15"/>
        <end position="33"/>
    </location>
</feature>
<feature type="domain" description="Retrotransposon gag" evidence="2">
    <location>
        <begin position="121"/>
        <end position="210"/>
    </location>
</feature>
<comment type="caution">
    <text evidence="3">The sequence shown here is derived from an EMBL/GenBank/DDBJ whole genome shotgun (WGS) entry which is preliminary data.</text>
</comment>
<feature type="region of interest" description="Disordered" evidence="1">
    <location>
        <begin position="1"/>
        <end position="33"/>
    </location>
</feature>
<dbReference type="InterPro" id="IPR005162">
    <property type="entry name" value="Retrotrans_gag_dom"/>
</dbReference>
<proteinExistence type="predicted"/>
<gene>
    <name evidence="3" type="primary">gb27326</name>
    <name evidence="3" type="ORF">PR202_gb27326</name>
</gene>
<evidence type="ECO:0000256" key="1">
    <source>
        <dbReference type="SAM" id="MobiDB-lite"/>
    </source>
</evidence>
<evidence type="ECO:0000259" key="2">
    <source>
        <dbReference type="Pfam" id="PF03732"/>
    </source>
</evidence>
<accession>A0AAV5FTG2</accession>
<keyword evidence="4" id="KW-1185">Reference proteome</keyword>
<sequence>MVETLSTPIPKSGFGMTNGTRRTTITGGQTTNDMTDGTIDVATHLQEMTAGTNFDETIGTGAKNRIKAYVPELRIAQWIKSFKLVPIEKYASQTNPREWLQLYSMVTRLAGGDTFVMANYLPVCLEPAIRIWLMSPSERSITSWGNLNKKFIESFQATYNRPGNHFDLTRIKQKVDEPLRHYIKRFCAKKTKIPNVPNQQIIATFLGGVQSDELVQEIGQRNHDLKLIARECNDDNDKDEDGEFQEPRKEVNFIFGGPDAQMPT</sequence>
<dbReference type="AlphaFoldDB" id="A0AAV5FTG2"/>
<dbReference type="PANTHER" id="PTHR33223">
    <property type="entry name" value="CCHC-TYPE DOMAIN-CONTAINING PROTEIN"/>
    <property type="match status" value="1"/>
</dbReference>
<name>A0AAV5FTG2_ELECO</name>
<dbReference type="PANTHER" id="PTHR33223:SF8">
    <property type="entry name" value="OS04G0172440 PROTEIN"/>
    <property type="match status" value="1"/>
</dbReference>
<evidence type="ECO:0000313" key="4">
    <source>
        <dbReference type="Proteomes" id="UP001054889"/>
    </source>
</evidence>
<reference evidence="3" key="2">
    <citation type="submission" date="2021-12" db="EMBL/GenBank/DDBJ databases">
        <title>Resequencing data analysis of finger millet.</title>
        <authorList>
            <person name="Hatakeyama M."/>
            <person name="Aluri S."/>
            <person name="Balachadran M.T."/>
            <person name="Sivarajan S.R."/>
            <person name="Poveda L."/>
            <person name="Shimizu-Inatsugi R."/>
            <person name="Schlapbach R."/>
            <person name="Sreeman S.M."/>
            <person name="Shimizu K.K."/>
        </authorList>
    </citation>
    <scope>NUCLEOTIDE SEQUENCE</scope>
</reference>
<dbReference type="Proteomes" id="UP001054889">
    <property type="component" value="Unassembled WGS sequence"/>
</dbReference>
<organism evidence="3 4">
    <name type="scientific">Eleusine coracana subsp. coracana</name>
    <dbReference type="NCBI Taxonomy" id="191504"/>
    <lineage>
        <taxon>Eukaryota</taxon>
        <taxon>Viridiplantae</taxon>
        <taxon>Streptophyta</taxon>
        <taxon>Embryophyta</taxon>
        <taxon>Tracheophyta</taxon>
        <taxon>Spermatophyta</taxon>
        <taxon>Magnoliopsida</taxon>
        <taxon>Liliopsida</taxon>
        <taxon>Poales</taxon>
        <taxon>Poaceae</taxon>
        <taxon>PACMAD clade</taxon>
        <taxon>Chloridoideae</taxon>
        <taxon>Cynodonteae</taxon>
        <taxon>Eleusininae</taxon>
        <taxon>Eleusine</taxon>
    </lineage>
</organism>
<dbReference type="EMBL" id="BQKI01000096">
    <property type="protein sequence ID" value="GJN38297.1"/>
    <property type="molecule type" value="Genomic_DNA"/>
</dbReference>
<reference evidence="3" key="1">
    <citation type="journal article" date="2018" name="DNA Res.">
        <title>Multiple hybrid de novo genome assembly of finger millet, an orphan allotetraploid crop.</title>
        <authorList>
            <person name="Hatakeyama M."/>
            <person name="Aluri S."/>
            <person name="Balachadran M.T."/>
            <person name="Sivarajan S.R."/>
            <person name="Patrignani A."/>
            <person name="Gruter S."/>
            <person name="Poveda L."/>
            <person name="Shimizu-Inatsugi R."/>
            <person name="Baeten J."/>
            <person name="Francoijs K.J."/>
            <person name="Nataraja K.N."/>
            <person name="Reddy Y.A.N."/>
            <person name="Phadnis S."/>
            <person name="Ravikumar R.L."/>
            <person name="Schlapbach R."/>
            <person name="Sreeman S.M."/>
            <person name="Shimizu K.K."/>
        </authorList>
    </citation>
    <scope>NUCLEOTIDE SEQUENCE</scope>
</reference>